<dbReference type="SUPFAM" id="SSF50249">
    <property type="entry name" value="Nucleic acid-binding proteins"/>
    <property type="match status" value="3"/>
</dbReference>
<comment type="similarity">
    <text evidence="1">Belongs to the helicase family.</text>
</comment>
<dbReference type="InterPro" id="IPR027417">
    <property type="entry name" value="P-loop_NTPase"/>
</dbReference>
<dbReference type="SUPFAM" id="SSF52540">
    <property type="entry name" value="P-loop containing nucleoside triphosphate hydrolases"/>
    <property type="match status" value="2"/>
</dbReference>
<gene>
    <name evidence="6" type="ORF">KY290_002997</name>
</gene>
<evidence type="ECO:0000313" key="7">
    <source>
        <dbReference type="Proteomes" id="UP000826656"/>
    </source>
</evidence>
<evidence type="ECO:0000259" key="3">
    <source>
        <dbReference type="Pfam" id="PF05970"/>
    </source>
</evidence>
<keyword evidence="1" id="KW-0547">Nucleotide-binding</keyword>
<dbReference type="InterPro" id="IPR025476">
    <property type="entry name" value="Helitron_helicase-like"/>
</dbReference>
<dbReference type="Pfam" id="PF14214">
    <property type="entry name" value="Helitron_like_N"/>
    <property type="match status" value="1"/>
</dbReference>
<organism evidence="6 7">
    <name type="scientific">Solanum tuberosum</name>
    <name type="common">Potato</name>
    <dbReference type="NCBI Taxonomy" id="4113"/>
    <lineage>
        <taxon>Eukaryota</taxon>
        <taxon>Viridiplantae</taxon>
        <taxon>Streptophyta</taxon>
        <taxon>Embryophyta</taxon>
        <taxon>Tracheophyta</taxon>
        <taxon>Spermatophyta</taxon>
        <taxon>Magnoliopsida</taxon>
        <taxon>eudicotyledons</taxon>
        <taxon>Gunneridae</taxon>
        <taxon>Pentapetalae</taxon>
        <taxon>asterids</taxon>
        <taxon>lamiids</taxon>
        <taxon>Solanales</taxon>
        <taxon>Solanaceae</taxon>
        <taxon>Solanoideae</taxon>
        <taxon>Solaneae</taxon>
        <taxon>Solanum</taxon>
    </lineage>
</organism>
<feature type="domain" description="DNA helicase Pif1-like 2B" evidence="5">
    <location>
        <begin position="1205"/>
        <end position="1251"/>
    </location>
</feature>
<name>A0ABQ7WRN0_SOLTU</name>
<reference evidence="6 7" key="1">
    <citation type="journal article" date="2021" name="bioRxiv">
        <title>Chromosome-scale and haplotype-resolved genome assembly of a tetraploid potato cultivar.</title>
        <authorList>
            <person name="Sun H."/>
            <person name="Jiao W.-B."/>
            <person name="Krause K."/>
            <person name="Campoy J.A."/>
            <person name="Goel M."/>
            <person name="Folz-Donahue K."/>
            <person name="Kukat C."/>
            <person name="Huettel B."/>
            <person name="Schneeberger K."/>
        </authorList>
    </citation>
    <scope>NUCLEOTIDE SEQUENCE [LARGE SCALE GENOMIC DNA]</scope>
    <source>
        <strain evidence="6">SolTubOtavaFocal</strain>
        <tissue evidence="6">Leaves</tissue>
    </source>
</reference>
<dbReference type="EC" id="5.6.2.3" evidence="1"/>
<dbReference type="InterPro" id="IPR010285">
    <property type="entry name" value="DNA_helicase_pif1-like_DEAD"/>
</dbReference>
<dbReference type="Pfam" id="PF21530">
    <property type="entry name" value="Pif1_2B_dom"/>
    <property type="match status" value="1"/>
</dbReference>
<sequence>MGGGRVQLPLLSEPPPYLKYLLGTKSGQLGMNFRKNIRAYNSIFAFTSIGGRVDGSINRSKGPYVFRMSGQNYHRIGSLLPEIGKRPQFAQLYIYDTENEINNRMNCLLQGDIDPKIVHGLSKMLDEHNILVKTFRMARDRYKEHPECEFRLRLLSNRTTDGRQYNIPTTSEVAGLIVGDLTEENFQRDIIVEHRKNGLQRITDLHPSFMSMTYPLIHPYGEDGYRLGINLADVINKTYKRQKLSMRDFYCFRIQQRLNEGKTLLLAGRLLQQYIVDGYMAIEEERFRYIRNNQTKLRAALYSGLMDAILRGDSDCSLVGKTVILPSSHTGGPRYRAQNYQDAMAICRWAGYPDLFLTFTCNPKWPEINEMLRLIDQSGDDNRVDIVCRVFQIKLFQLMQDLKKQQPFGKIIACLYTIEFQKRGLPHAHILLFLHPTLKSPSIDHINTMITAEIPDMEVDPDGYNAVKNYMMHGPCGDLNPGCPCMKQGKCSKHFPKKFNNQTTFDADGFPIYRRRNTGTKVNKNNVFLDNRYVVPYNRNLIVKFDAHINVELCNYSRSVKYLFKYVNKGSDRATIGIECSDTTTERDEIKRYLDCRYISATEACWRICKFDIHHREPAVERLPFHLQGENTIVFQEERCPESILNKPDIVKTKFTEWFEANKEFEDARDLTYSDFPTRWVWDATGKRWTRRKKGKSIGRIYFAHPASGERFYIRMLLNFVKGSTSFESIRTINGVRYDTYKEACYALGLLEDDKEWNDCLAEAACWASGNELRNLFVTILIHCQVSDSSKLWRSNYEILSEDITSLQRKRFQLEDLQLTEKQLESYTLFEIETILVKMGKSLKDIHGMPLPDSTLMNDTGNRLINEELEYDKSCLKEVHDKSFALLNDCQKIAYEAIISSVVNEEGRLFFINGHGGTGKTFLWNTIISKLRSESKIVLPVATSGIAALLLPNGRTAHSRFHIPLDINAESTCEIRQGSQLAELLLKTSLIIWDEAPMANKFCFEALDRTLRDILRVKYENSSDKPFGGLTIVFGGDFRQILPVIPKGTRADILDASLNSSYLWPFFTIYELKQNMRLCCGRVSDSEAAEITTFDKWLLQIGDGSFYSDVDNDLIKVPTDICLMPSTDPIGSIVEAVYPSLLQKYNDPTYLQERAILTPKNEMVHELNDTIMQMIPGEGRTYFSSDNVCKASVNTNDEDLLYPTEFLNSLRFPGIPNHDVHLKVGTPVMLLRNLNQSEGLCNGTRLIVTHLDLVTGRDDFTIRVRLCRMWDAINPKKNGELISKDMIFIDEKGNLMHGIIRKTQVNRFKDMLSEGSVFTIKNFKVVESIGGYRPVQNSLKIIFFASTAIKNLSEDIVEIPINGFEFINPGVIDSRVNNSTVLSDVVGCLYGISDIESAGSKWKKRDIHILTDYSAKAKITLWEELGEKFSPYLYNNDAGPYIVIVTSATVKEFRGEISFSTTYASKIYVNLDIDYIRSLAPKFSTMSTELQVIESSNVNSLPIEEEMFLNRMDIKELLEAEWSTGLQEYIVTVKCKIKEIDNYFGWYYISCNVCSKKIEPTNSIYRCNNCNKDCKFPLVR</sequence>
<accession>A0ABQ7WRN0</accession>
<dbReference type="CDD" id="cd04480">
    <property type="entry name" value="RPA1_DBD_A_like"/>
    <property type="match status" value="1"/>
</dbReference>
<dbReference type="Proteomes" id="UP000826656">
    <property type="component" value="Unassembled WGS sequence"/>
</dbReference>
<comment type="cofactor">
    <cofactor evidence="1">
        <name>Mg(2+)</name>
        <dbReference type="ChEBI" id="CHEBI:18420"/>
    </cofactor>
</comment>
<dbReference type="EMBL" id="JAIVGD010000001">
    <property type="protein sequence ID" value="KAH0783399.1"/>
    <property type="molecule type" value="Genomic_DNA"/>
</dbReference>
<dbReference type="Pfam" id="PF05970">
    <property type="entry name" value="PIF1"/>
    <property type="match status" value="1"/>
</dbReference>
<evidence type="ECO:0000313" key="6">
    <source>
        <dbReference type="EMBL" id="KAH0783399.1"/>
    </source>
</evidence>
<dbReference type="InterPro" id="IPR049163">
    <property type="entry name" value="Pif1-like_2B_dom"/>
</dbReference>
<dbReference type="PANTHER" id="PTHR10492">
    <property type="match status" value="1"/>
</dbReference>
<dbReference type="InterPro" id="IPR003871">
    <property type="entry name" value="RFA1B/D_OB_1st"/>
</dbReference>
<keyword evidence="1" id="KW-0067">ATP-binding</keyword>
<comment type="catalytic activity">
    <reaction evidence="1">
        <text>ATP + H2O = ADP + phosphate + H(+)</text>
        <dbReference type="Rhea" id="RHEA:13065"/>
        <dbReference type="ChEBI" id="CHEBI:15377"/>
        <dbReference type="ChEBI" id="CHEBI:15378"/>
        <dbReference type="ChEBI" id="CHEBI:30616"/>
        <dbReference type="ChEBI" id="CHEBI:43474"/>
        <dbReference type="ChEBI" id="CHEBI:456216"/>
        <dbReference type="EC" id="5.6.2.3"/>
    </reaction>
</comment>
<dbReference type="CDD" id="cd04481">
    <property type="entry name" value="RPA1_DBD_B_like"/>
    <property type="match status" value="1"/>
</dbReference>
<dbReference type="Gene3D" id="3.40.50.300">
    <property type="entry name" value="P-loop containing nucleotide triphosphate hydrolases"/>
    <property type="match status" value="1"/>
</dbReference>
<proteinExistence type="inferred from homology"/>
<dbReference type="PANTHER" id="PTHR10492:SF101">
    <property type="entry name" value="ATP-DEPENDENT DNA HELICASE"/>
    <property type="match status" value="1"/>
</dbReference>
<evidence type="ECO:0000259" key="5">
    <source>
        <dbReference type="Pfam" id="PF21530"/>
    </source>
</evidence>
<keyword evidence="7" id="KW-1185">Reference proteome</keyword>
<keyword evidence="1" id="KW-0233">DNA recombination</keyword>
<keyword evidence="1" id="KW-0227">DNA damage</keyword>
<dbReference type="Pfam" id="PF02721">
    <property type="entry name" value="DUF223"/>
    <property type="match status" value="1"/>
</dbReference>
<feature type="domain" description="DNA helicase Pif1-like DEAD-box helicase" evidence="3">
    <location>
        <begin position="887"/>
        <end position="1107"/>
    </location>
</feature>
<keyword evidence="1" id="KW-0378">Hydrolase</keyword>
<evidence type="ECO:0000256" key="1">
    <source>
        <dbReference type="RuleBase" id="RU363044"/>
    </source>
</evidence>
<evidence type="ECO:0000259" key="4">
    <source>
        <dbReference type="Pfam" id="PF14214"/>
    </source>
</evidence>
<dbReference type="InterPro" id="IPR012340">
    <property type="entry name" value="NA-bd_OB-fold"/>
</dbReference>
<protein>
    <recommendedName>
        <fullName evidence="1">ATP-dependent DNA helicase</fullName>
        <ecNumber evidence="1">5.6.2.3</ecNumber>
    </recommendedName>
</protein>
<dbReference type="Gene3D" id="2.40.50.140">
    <property type="entry name" value="Nucleic acid-binding proteins"/>
    <property type="match status" value="3"/>
</dbReference>
<feature type="domain" description="Helitron helicase-like" evidence="4">
    <location>
        <begin position="249"/>
        <end position="432"/>
    </location>
</feature>
<comment type="caution">
    <text evidence="6">The sequence shown here is derived from an EMBL/GenBank/DDBJ whole genome shotgun (WGS) entry which is preliminary data.</text>
</comment>
<evidence type="ECO:0000259" key="2">
    <source>
        <dbReference type="Pfam" id="PF02721"/>
    </source>
</evidence>
<feature type="domain" description="Replication protein A 70 kDa DNA-binding subunit B/D first OB fold" evidence="2">
    <location>
        <begin position="1260"/>
        <end position="1350"/>
    </location>
</feature>
<keyword evidence="1" id="KW-0347">Helicase</keyword>
<keyword evidence="1" id="KW-0234">DNA repair</keyword>